<gene>
    <name evidence="2" type="ORF">I0K15_01015</name>
</gene>
<keyword evidence="1" id="KW-0732">Signal</keyword>
<dbReference type="EMBL" id="CP064942">
    <property type="protein sequence ID" value="QPH54394.1"/>
    <property type="molecule type" value="Genomic_DNA"/>
</dbReference>
<proteinExistence type="predicted"/>
<keyword evidence="3" id="KW-1185">Reference proteome</keyword>
<feature type="signal peptide" evidence="1">
    <location>
        <begin position="1"/>
        <end position="21"/>
    </location>
</feature>
<evidence type="ECO:0000313" key="2">
    <source>
        <dbReference type="EMBL" id="QPH54394.1"/>
    </source>
</evidence>
<evidence type="ECO:0000313" key="3">
    <source>
        <dbReference type="Proteomes" id="UP000594800"/>
    </source>
</evidence>
<feature type="chain" id="PRO_5032776750" evidence="1">
    <location>
        <begin position="22"/>
        <end position="87"/>
    </location>
</feature>
<protein>
    <submittedName>
        <fullName evidence="2">Uncharacterized protein</fullName>
    </submittedName>
</protein>
<dbReference type="AlphaFoldDB" id="A0A7S9LSP8"/>
<evidence type="ECO:0000256" key="1">
    <source>
        <dbReference type="SAM" id="SignalP"/>
    </source>
</evidence>
<dbReference type="KEGG" id="poz:I0K15_01015"/>
<dbReference type="Proteomes" id="UP000594800">
    <property type="component" value="Chromosome"/>
</dbReference>
<name>A0A7S9LSP8_9RHOB</name>
<dbReference type="RefSeq" id="WP_196103603.1">
    <property type="nucleotide sequence ID" value="NZ_CP064942.1"/>
</dbReference>
<organism evidence="2 3">
    <name type="scientific">Pontivivens ytuae</name>
    <dbReference type="NCBI Taxonomy" id="2789856"/>
    <lineage>
        <taxon>Bacteria</taxon>
        <taxon>Pseudomonadati</taxon>
        <taxon>Pseudomonadota</taxon>
        <taxon>Alphaproteobacteria</taxon>
        <taxon>Rhodobacterales</taxon>
        <taxon>Paracoccaceae</taxon>
        <taxon>Pontivivens</taxon>
    </lineage>
</organism>
<sequence length="87" mass="9109">MRTIFIAMIATLGLGATAALAQECTPEQADALASEATLALEALAQTDPNRAQELTIQMQERQAQMTAEGTTEGACDFYTAVIEAASS</sequence>
<accession>A0A7S9LSP8</accession>
<reference evidence="2 3" key="1">
    <citation type="submission" date="2020-11" db="EMBL/GenBank/DDBJ databases">
        <title>Description of Pontivivens ytuae sp. nov. isolated from deep sea sediment of Mariana Trench.</title>
        <authorList>
            <person name="Wang Z."/>
            <person name="Sun Q.-L."/>
            <person name="Xu X.-D."/>
            <person name="Tang Y.-Z."/>
            <person name="Zhang J."/>
        </authorList>
    </citation>
    <scope>NUCLEOTIDE SEQUENCE [LARGE SCALE GENOMIC DNA]</scope>
    <source>
        <strain evidence="2 3">MT2928</strain>
    </source>
</reference>